<dbReference type="EMBL" id="LJQP01000507">
    <property type="protein sequence ID" value="KPX53233.1"/>
    <property type="molecule type" value="Genomic_DNA"/>
</dbReference>
<sequence>MPCSGEPAMRIARVVTGTLLLLAANAAFAESTLRIGIQDDPDVLDPHRSRTYSGRLVYTALCDKLVDVNPDLTYSPQLATAWNWSEDGKTLTMTLREGVTYHDGEPFDAASVKFNLDRARTLPDSLRKSELASVDSVEVIDAKTVAIKLKQADATLVSQLSDRAGMMLAPKAAQGEFASNPVCSGPYKFVQRVQQDRIVLERFDKYWNKQAYHFDKVVFLPIPDTSVRLANLRSGDLDIIERVAPTDVKTVKGDSKLAIYNTPGLGYMQLMFNIGNGEKANSPIGKDKRVRKAFELSIDRDAINQVVFEGLYAPSAQPFPKNSPYYDKDLPIPARDVEKSKALLAQAGVKLPLAVDLKVANNPIAQQVGQIIQAMAEEAGFKVNLIATEYATMLSEQASGNFQIGMSAWSGRPDPDGDIHQFVTCKGGQNDGKYCNAKLDELLNKARTVNDVAQRQALYNEALRLLADEVPTAYLYFDPRIIAMRNNVTGFVPNPDGLIRLANVAFKP</sequence>
<keyword evidence="4" id="KW-0813">Transport</keyword>
<dbReference type="PANTHER" id="PTHR30290">
    <property type="entry name" value="PERIPLASMIC BINDING COMPONENT OF ABC TRANSPORTER"/>
    <property type="match status" value="1"/>
</dbReference>
<dbReference type="SUPFAM" id="SSF53850">
    <property type="entry name" value="Periplasmic binding protein-like II"/>
    <property type="match status" value="1"/>
</dbReference>
<comment type="caution">
    <text evidence="7">The sequence shown here is derived from an EMBL/GenBank/DDBJ whole genome shotgun (WGS) entry which is preliminary data.</text>
</comment>
<dbReference type="Gene3D" id="3.40.190.10">
    <property type="entry name" value="Periplasmic binding protein-like II"/>
    <property type="match status" value="1"/>
</dbReference>
<dbReference type="GO" id="GO:0030288">
    <property type="term" value="C:outer membrane-bounded periplasmic space"/>
    <property type="evidence" value="ECO:0007669"/>
    <property type="project" value="UniProtKB-ARBA"/>
</dbReference>
<comment type="similarity">
    <text evidence="1">Belongs to the bacterial solute-binding protein 5 family.</text>
</comment>
<dbReference type="Pfam" id="PF00496">
    <property type="entry name" value="SBP_bac_5"/>
    <property type="match status" value="1"/>
</dbReference>
<dbReference type="AlphaFoldDB" id="A0A0P9S1B1"/>
<dbReference type="CDD" id="cd08511">
    <property type="entry name" value="PBP2_NikA_DppA_OppA_like_5"/>
    <property type="match status" value="1"/>
</dbReference>
<evidence type="ECO:0000256" key="1">
    <source>
        <dbReference type="ARBA" id="ARBA00005695"/>
    </source>
</evidence>
<dbReference type="PATRIC" id="fig|53707.9.peg.1096"/>
<evidence type="ECO:0000313" key="8">
    <source>
        <dbReference type="Proteomes" id="UP000050265"/>
    </source>
</evidence>
<protein>
    <submittedName>
        <fullName evidence="7">ABC-transport protein, solute-binding component</fullName>
    </submittedName>
</protein>
<evidence type="ECO:0000256" key="5">
    <source>
        <dbReference type="SAM" id="SignalP"/>
    </source>
</evidence>
<dbReference type="GO" id="GO:0015833">
    <property type="term" value="P:peptide transport"/>
    <property type="evidence" value="ECO:0007669"/>
    <property type="project" value="UniProtKB-KW"/>
</dbReference>
<feature type="domain" description="Solute-binding protein family 5" evidence="6">
    <location>
        <begin position="74"/>
        <end position="429"/>
    </location>
</feature>
<reference evidence="7 8" key="1">
    <citation type="submission" date="2015-09" db="EMBL/GenBank/DDBJ databases">
        <title>Genome announcement of multiple Pseudomonas syringae strains.</title>
        <authorList>
            <person name="Thakur S."/>
            <person name="Wang P.W."/>
            <person name="Gong Y."/>
            <person name="Weir B.S."/>
            <person name="Guttman D.S."/>
        </authorList>
    </citation>
    <scope>NUCLEOTIDE SEQUENCE [LARGE SCALE GENOMIC DNA]</scope>
    <source>
        <strain evidence="7 8">ICMP3507</strain>
    </source>
</reference>
<dbReference type="Proteomes" id="UP000050265">
    <property type="component" value="Unassembled WGS sequence"/>
</dbReference>
<keyword evidence="2 5" id="KW-0732">Signal</keyword>
<keyword evidence="4" id="KW-0653">Protein transport</keyword>
<dbReference type="PANTHER" id="PTHR30290:SF38">
    <property type="entry name" value="D,D-DIPEPTIDE-BINDING PERIPLASMIC PROTEIN DDPA-RELATED"/>
    <property type="match status" value="1"/>
</dbReference>
<dbReference type="PIRSF" id="PIRSF002741">
    <property type="entry name" value="MppA"/>
    <property type="match status" value="1"/>
</dbReference>
<dbReference type="Gene3D" id="3.90.76.10">
    <property type="entry name" value="Dipeptide-binding Protein, Domain 1"/>
    <property type="match status" value="1"/>
</dbReference>
<dbReference type="GO" id="GO:1904680">
    <property type="term" value="F:peptide transmembrane transporter activity"/>
    <property type="evidence" value="ECO:0007669"/>
    <property type="project" value="TreeGrafter"/>
</dbReference>
<evidence type="ECO:0000256" key="4">
    <source>
        <dbReference type="ARBA" id="ARBA00022927"/>
    </source>
</evidence>
<gene>
    <name evidence="7" type="ORF">ALO35_04744</name>
</gene>
<dbReference type="GO" id="GO:0043190">
    <property type="term" value="C:ATP-binding cassette (ABC) transporter complex"/>
    <property type="evidence" value="ECO:0007669"/>
    <property type="project" value="InterPro"/>
</dbReference>
<dbReference type="GO" id="GO:0015031">
    <property type="term" value="P:protein transport"/>
    <property type="evidence" value="ECO:0007669"/>
    <property type="project" value="UniProtKB-KW"/>
</dbReference>
<organism evidence="7 8">
    <name type="scientific">Pseudomonas amygdali pv. lachrymans</name>
    <name type="common">Pseudomonas syringae pv. lachrymans</name>
    <dbReference type="NCBI Taxonomy" id="53707"/>
    <lineage>
        <taxon>Bacteria</taxon>
        <taxon>Pseudomonadati</taxon>
        <taxon>Pseudomonadota</taxon>
        <taxon>Gammaproteobacteria</taxon>
        <taxon>Pseudomonadales</taxon>
        <taxon>Pseudomonadaceae</taxon>
        <taxon>Pseudomonas</taxon>
        <taxon>Pseudomonas amygdali</taxon>
    </lineage>
</organism>
<feature type="chain" id="PRO_5006167739" evidence="5">
    <location>
        <begin position="30"/>
        <end position="508"/>
    </location>
</feature>
<proteinExistence type="inferred from homology"/>
<dbReference type="InterPro" id="IPR030678">
    <property type="entry name" value="Peptide/Ni-bd"/>
</dbReference>
<dbReference type="InterPro" id="IPR039424">
    <property type="entry name" value="SBP_5"/>
</dbReference>
<evidence type="ECO:0000259" key="6">
    <source>
        <dbReference type="Pfam" id="PF00496"/>
    </source>
</evidence>
<evidence type="ECO:0000256" key="2">
    <source>
        <dbReference type="ARBA" id="ARBA00022729"/>
    </source>
</evidence>
<evidence type="ECO:0000256" key="3">
    <source>
        <dbReference type="ARBA" id="ARBA00022856"/>
    </source>
</evidence>
<dbReference type="InterPro" id="IPR000914">
    <property type="entry name" value="SBP_5_dom"/>
</dbReference>
<evidence type="ECO:0000313" key="7">
    <source>
        <dbReference type="EMBL" id="KPX53233.1"/>
    </source>
</evidence>
<accession>A0A0P9S1B1</accession>
<feature type="signal peptide" evidence="5">
    <location>
        <begin position="1"/>
        <end position="29"/>
    </location>
</feature>
<keyword evidence="3" id="KW-0571">Peptide transport</keyword>
<name>A0A0P9S1B1_PSEAV</name>
<dbReference type="Gene3D" id="3.10.105.10">
    <property type="entry name" value="Dipeptide-binding Protein, Domain 3"/>
    <property type="match status" value="1"/>
</dbReference>